<comment type="function">
    <text evidence="6">H(+)-stimulated, divalent metal cation uptake system.</text>
</comment>
<evidence type="ECO:0000313" key="8">
    <source>
        <dbReference type="Proteomes" id="UP001500618"/>
    </source>
</evidence>
<name>A0ABN2GK79_9ACTN</name>
<dbReference type="PANTHER" id="PTHR11706:SF33">
    <property type="entry name" value="NATURAL RESISTANCE-ASSOCIATED MACROPHAGE PROTEIN 2"/>
    <property type="match status" value="1"/>
</dbReference>
<keyword evidence="6" id="KW-0406">Ion transport</keyword>
<evidence type="ECO:0000313" key="7">
    <source>
        <dbReference type="EMBL" id="GAA1672644.1"/>
    </source>
</evidence>
<feature type="transmembrane region" description="Helical" evidence="6">
    <location>
        <begin position="25"/>
        <end position="43"/>
    </location>
</feature>
<dbReference type="PRINTS" id="PR00447">
    <property type="entry name" value="NATRESASSCMP"/>
</dbReference>
<dbReference type="Pfam" id="PF01566">
    <property type="entry name" value="Nramp"/>
    <property type="match status" value="1"/>
</dbReference>
<proteinExistence type="inferred from homology"/>
<evidence type="ECO:0000256" key="2">
    <source>
        <dbReference type="ARBA" id="ARBA00022448"/>
    </source>
</evidence>
<feature type="transmembrane region" description="Helical" evidence="6">
    <location>
        <begin position="123"/>
        <end position="153"/>
    </location>
</feature>
<dbReference type="HAMAP" id="MF_00221">
    <property type="entry name" value="NRAMP"/>
    <property type="match status" value="1"/>
</dbReference>
<feature type="transmembrane region" description="Helical" evidence="6">
    <location>
        <begin position="250"/>
        <end position="275"/>
    </location>
</feature>
<feature type="transmembrane region" description="Helical" evidence="6">
    <location>
        <begin position="295"/>
        <end position="316"/>
    </location>
</feature>
<dbReference type="PANTHER" id="PTHR11706">
    <property type="entry name" value="SOLUTE CARRIER PROTEIN FAMILY 11 MEMBER"/>
    <property type="match status" value="1"/>
</dbReference>
<dbReference type="NCBIfam" id="NF001923">
    <property type="entry name" value="PRK00701.1"/>
    <property type="match status" value="1"/>
</dbReference>
<accession>A0ABN2GK79</accession>
<sequence length="424" mass="44572">MDIAHDVRPAVFGSDLREVRARGRMRGSVALLGPAFVAAVAYIDPGNFATNIAAGTKYGYTLVWVIVVANAMAMLVQYLSAKVGVATGRDLPELCREHFGRSISVGLWVQAELIAMATDLAEFVGAAVGLNLLFGVPLFPAGLMTAVIAFAILALQRRGYRRFELAIAGLLGIVFLGFAYDLLNVGASVSGTVRGLVPELAGPDSVLLASGIIGATVMPHVVYLHSALTKNRIWARDDNERRQVLRFQRLDVFIGLGAAGVINLSMLLVAASLFHASGHPNIDSIEAAHAGLGRLVGGGAALAFSVSLLASGLSSSSVGTYAGQVVMQGFVRRRIPLFLRRALTMLPALVVLGVGLPTTGSLVASQVVLSFGIPFALVPMVLLTRRADIMGALVNRRITTVAAAVIAALIIALNAYLLYVAFTD</sequence>
<protein>
    <recommendedName>
        <fullName evidence="6">Divalent metal cation transporter MntH</fullName>
    </recommendedName>
</protein>
<keyword evidence="5 6" id="KW-0472">Membrane</keyword>
<reference evidence="7 8" key="1">
    <citation type="journal article" date="2019" name="Int. J. Syst. Evol. Microbiol.">
        <title>The Global Catalogue of Microorganisms (GCM) 10K type strain sequencing project: providing services to taxonomists for standard genome sequencing and annotation.</title>
        <authorList>
            <consortium name="The Broad Institute Genomics Platform"/>
            <consortium name="The Broad Institute Genome Sequencing Center for Infectious Disease"/>
            <person name="Wu L."/>
            <person name="Ma J."/>
        </authorList>
    </citation>
    <scope>NUCLEOTIDE SEQUENCE [LARGE SCALE GENOMIC DNA]</scope>
    <source>
        <strain evidence="7 8">JCM 14718</strain>
    </source>
</reference>
<evidence type="ECO:0000256" key="5">
    <source>
        <dbReference type="ARBA" id="ARBA00023136"/>
    </source>
</evidence>
<feature type="transmembrane region" description="Helical" evidence="6">
    <location>
        <begin position="362"/>
        <end position="383"/>
    </location>
</feature>
<comment type="similarity">
    <text evidence="6">Belongs to the NRAMP family.</text>
</comment>
<feature type="transmembrane region" description="Helical" evidence="6">
    <location>
        <begin position="58"/>
        <end position="79"/>
    </location>
</feature>
<dbReference type="EMBL" id="BAAANY010000008">
    <property type="protein sequence ID" value="GAA1672644.1"/>
    <property type="molecule type" value="Genomic_DNA"/>
</dbReference>
<dbReference type="NCBIfam" id="NF037982">
    <property type="entry name" value="Nramp_1"/>
    <property type="match status" value="1"/>
</dbReference>
<keyword evidence="6" id="KW-0769">Symport</keyword>
<keyword evidence="8" id="KW-1185">Reference proteome</keyword>
<feature type="transmembrane region" description="Helical" evidence="6">
    <location>
        <begin position="165"/>
        <end position="187"/>
    </location>
</feature>
<organism evidence="7 8">
    <name type="scientific">Fodinicola feengrottensis</name>
    <dbReference type="NCBI Taxonomy" id="435914"/>
    <lineage>
        <taxon>Bacteria</taxon>
        <taxon>Bacillati</taxon>
        <taxon>Actinomycetota</taxon>
        <taxon>Actinomycetes</taxon>
        <taxon>Mycobacteriales</taxon>
        <taxon>Fodinicola</taxon>
    </lineage>
</organism>
<evidence type="ECO:0000256" key="4">
    <source>
        <dbReference type="ARBA" id="ARBA00022989"/>
    </source>
</evidence>
<keyword evidence="4 6" id="KW-1133">Transmembrane helix</keyword>
<feature type="transmembrane region" description="Helical" evidence="6">
    <location>
        <begin position="207"/>
        <end position="229"/>
    </location>
</feature>
<feature type="transmembrane region" description="Helical" evidence="6">
    <location>
        <begin position="337"/>
        <end position="356"/>
    </location>
</feature>
<dbReference type="Proteomes" id="UP001500618">
    <property type="component" value="Unassembled WGS sequence"/>
</dbReference>
<evidence type="ECO:0000256" key="3">
    <source>
        <dbReference type="ARBA" id="ARBA00022692"/>
    </source>
</evidence>
<keyword evidence="3 6" id="KW-0812">Transmembrane</keyword>
<gene>
    <name evidence="6" type="primary">mntH</name>
    <name evidence="7" type="ORF">GCM10009765_22490</name>
</gene>
<evidence type="ECO:0000256" key="1">
    <source>
        <dbReference type="ARBA" id="ARBA00004141"/>
    </source>
</evidence>
<keyword evidence="2 6" id="KW-0813">Transport</keyword>
<keyword evidence="6" id="KW-1003">Cell membrane</keyword>
<comment type="caution">
    <text evidence="7">The sequence shown here is derived from an EMBL/GenBank/DDBJ whole genome shotgun (WGS) entry which is preliminary data.</text>
</comment>
<dbReference type="NCBIfam" id="TIGR01197">
    <property type="entry name" value="nramp"/>
    <property type="match status" value="1"/>
</dbReference>
<feature type="transmembrane region" description="Helical" evidence="6">
    <location>
        <begin position="99"/>
        <end position="117"/>
    </location>
</feature>
<feature type="transmembrane region" description="Helical" evidence="6">
    <location>
        <begin position="403"/>
        <end position="422"/>
    </location>
</feature>
<comment type="subcellular location">
    <subcellularLocation>
        <location evidence="6">Cell membrane</location>
        <topology evidence="6">Multi-pass membrane protein</topology>
    </subcellularLocation>
    <subcellularLocation>
        <location evidence="1">Membrane</location>
        <topology evidence="1">Multi-pass membrane protein</topology>
    </subcellularLocation>
</comment>
<evidence type="ECO:0000256" key="6">
    <source>
        <dbReference type="HAMAP-Rule" id="MF_00221"/>
    </source>
</evidence>
<dbReference type="InterPro" id="IPR001046">
    <property type="entry name" value="NRAMP_fam"/>
</dbReference>